<name>A0AA44BEN0_9CLOT</name>
<dbReference type="RefSeq" id="WP_160723128.1">
    <property type="nucleotide sequence ID" value="NZ_SUMG01000025.1"/>
</dbReference>
<keyword evidence="5" id="KW-0560">Oxidoreductase</keyword>
<feature type="compositionally biased region" description="Basic and acidic residues" evidence="9">
    <location>
        <begin position="230"/>
        <end position="240"/>
    </location>
</feature>
<dbReference type="InterPro" id="IPR013984">
    <property type="entry name" value="Ald_Fedxn_OxRdtase_dom2"/>
</dbReference>
<evidence type="ECO:0000256" key="1">
    <source>
        <dbReference type="ARBA" id="ARBA00001966"/>
    </source>
</evidence>
<evidence type="ECO:0000256" key="6">
    <source>
        <dbReference type="ARBA" id="ARBA00023004"/>
    </source>
</evidence>
<proteinExistence type="inferred from homology"/>
<sequence length="620" mass="67449">MPTGYAGKLLFVDLTTENIQEETLGEDLANDFIGGYGIGAKILYDRMPAGADPLGPDSYIGFMTGLTNDTKTLFGGRYTLVHKSPITGGWNDANSGGHFGPELKKAGYDGLFVYGKAKKPVYVYINDENVEIRSAENLWGKTTKETLEILKEETGEKKVRASVIGKTGENQSYLACPINDRHRAPGRGGGGAVMGSKNLKAVAIRGTLKTEVADPDKIRDANMEISKNKKENKGIQRMGDRGTGGGTPSASLSGDAPVKNWKGVGIIDFGEASAEKVGSENMDRYKTDKYHCNSCPLGCGAEYSVPDGRWPVESTQRPEYETAGAFGPTLLCDEEDVIIHCNELCNTYGIDTISAGMTIAWAMECYEEGLLSRDDLDGIDLSWGNGEAIVQLLEKMVQGEGVGKILANGSASAAKHFGKGEDYLQTASGIELPMHDPRYAPGLARTYQFDPTPGRHVKGGLGSLHMGNKQEGDKYDFEDTGEIDVKLMVHREILNTAGFCIFGSGITPKRLHHQFIEGITGREFNDEIAYETGLRIYIQRHAFNLREGITPKDMPLTLRAVGQPPQKSGPLEGKTVDHKKLGENFFTTLGWDLDSGKPPKKQLRDLGGLEKVIEDLYGEL</sequence>
<comment type="caution">
    <text evidence="11">The sequence shown here is derived from an EMBL/GenBank/DDBJ whole genome shotgun (WGS) entry which is preliminary data.</text>
</comment>
<dbReference type="Gene3D" id="1.10.569.10">
    <property type="entry name" value="Aldehyde Ferredoxin Oxidoreductase Protein, subunit A, domain 2"/>
    <property type="match status" value="1"/>
</dbReference>
<evidence type="ECO:0000256" key="4">
    <source>
        <dbReference type="ARBA" id="ARBA00022723"/>
    </source>
</evidence>
<reference evidence="11 12" key="1">
    <citation type="submission" date="2019-04" db="EMBL/GenBank/DDBJ databases">
        <title>Isachenkonia alkalipeptolytica gen. nov. sp. nov. a new anaerobic, alkiliphilic organothrophic bacterium capable to reduce synthesized ferrihydrite isolated from a soda lake.</title>
        <authorList>
            <person name="Toshchakov S.V."/>
            <person name="Zavarzina D.G."/>
            <person name="Zhilina T.N."/>
            <person name="Kostrikina N.A."/>
            <person name="Kublanov I.V."/>
        </authorList>
    </citation>
    <scope>NUCLEOTIDE SEQUENCE [LARGE SCALE GENOMIC DNA]</scope>
    <source>
        <strain evidence="11 12">Z-1701</strain>
    </source>
</reference>
<keyword evidence="12" id="KW-1185">Reference proteome</keyword>
<keyword evidence="3" id="KW-0004">4Fe-4S</keyword>
<comment type="cofactor">
    <cofactor evidence="1">
        <name>[4Fe-4S] cluster</name>
        <dbReference type="ChEBI" id="CHEBI:49883"/>
    </cofactor>
</comment>
<dbReference type="InterPro" id="IPR013985">
    <property type="entry name" value="Ald_Fedxn_OxRdtase_dom3"/>
</dbReference>
<dbReference type="EMBL" id="SUMG01000025">
    <property type="protein sequence ID" value="NBG89444.1"/>
    <property type="molecule type" value="Genomic_DNA"/>
</dbReference>
<dbReference type="GO" id="GO:0046872">
    <property type="term" value="F:metal ion binding"/>
    <property type="evidence" value="ECO:0007669"/>
    <property type="project" value="UniProtKB-KW"/>
</dbReference>
<dbReference type="Pfam" id="PF01314">
    <property type="entry name" value="AFOR_C"/>
    <property type="match status" value="1"/>
</dbReference>
<evidence type="ECO:0000256" key="3">
    <source>
        <dbReference type="ARBA" id="ARBA00022485"/>
    </source>
</evidence>
<dbReference type="PANTHER" id="PTHR30038:SF7">
    <property type="entry name" value="TUNGSTEN-CONTAINING GLYCERALDEHYDE-3-PHOSPHATE:FERREDOXIN OXIDOREDUCTASE"/>
    <property type="match status" value="1"/>
</dbReference>
<evidence type="ECO:0000256" key="2">
    <source>
        <dbReference type="ARBA" id="ARBA00011032"/>
    </source>
</evidence>
<comment type="cofactor">
    <cofactor evidence="8">
        <name>tungstopterin</name>
        <dbReference type="ChEBI" id="CHEBI:30402"/>
    </cofactor>
</comment>
<dbReference type="AlphaFoldDB" id="A0AA44BEN0"/>
<gene>
    <name evidence="11" type="ORF">ISALK_13185</name>
</gene>
<feature type="region of interest" description="Disordered" evidence="9">
    <location>
        <begin position="230"/>
        <end position="255"/>
    </location>
</feature>
<dbReference type="Proteomes" id="UP000449710">
    <property type="component" value="Unassembled WGS sequence"/>
</dbReference>
<dbReference type="SMART" id="SM00790">
    <property type="entry name" value="AFOR_N"/>
    <property type="match status" value="1"/>
</dbReference>
<evidence type="ECO:0000313" key="11">
    <source>
        <dbReference type="EMBL" id="NBG89444.1"/>
    </source>
</evidence>
<evidence type="ECO:0000313" key="12">
    <source>
        <dbReference type="Proteomes" id="UP000449710"/>
    </source>
</evidence>
<dbReference type="PANTHER" id="PTHR30038">
    <property type="entry name" value="ALDEHYDE FERREDOXIN OXIDOREDUCTASE"/>
    <property type="match status" value="1"/>
</dbReference>
<evidence type="ECO:0000256" key="9">
    <source>
        <dbReference type="SAM" id="MobiDB-lite"/>
    </source>
</evidence>
<protein>
    <recommendedName>
        <fullName evidence="10">Aldehyde ferredoxin oxidoreductase N-terminal domain-containing protein</fullName>
    </recommendedName>
</protein>
<dbReference type="GO" id="GO:0009055">
    <property type="term" value="F:electron transfer activity"/>
    <property type="evidence" value="ECO:0007669"/>
    <property type="project" value="InterPro"/>
</dbReference>
<keyword evidence="4" id="KW-0479">Metal-binding</keyword>
<dbReference type="GO" id="GO:0051539">
    <property type="term" value="F:4 iron, 4 sulfur cluster binding"/>
    <property type="evidence" value="ECO:0007669"/>
    <property type="project" value="UniProtKB-KW"/>
</dbReference>
<dbReference type="InterPro" id="IPR001203">
    <property type="entry name" value="OxRdtase_Ald_Fedxn_C"/>
</dbReference>
<dbReference type="Gene3D" id="3.60.9.10">
    <property type="entry name" value="Aldehyde ferredoxin oxidoreductase, N-terminal domain"/>
    <property type="match status" value="1"/>
</dbReference>
<dbReference type="InterPro" id="IPR051919">
    <property type="entry name" value="W-dependent_AOR"/>
</dbReference>
<keyword evidence="7" id="KW-0411">Iron-sulfur</keyword>
<feature type="domain" description="Aldehyde ferredoxin oxidoreductase N-terminal" evidence="10">
    <location>
        <begin position="5"/>
        <end position="208"/>
    </location>
</feature>
<dbReference type="Gene3D" id="1.10.599.10">
    <property type="entry name" value="Aldehyde Ferredoxin Oxidoreductase Protein, subunit A, domain 3"/>
    <property type="match status" value="1"/>
</dbReference>
<dbReference type="SUPFAM" id="SSF48310">
    <property type="entry name" value="Aldehyde ferredoxin oxidoreductase, C-terminal domains"/>
    <property type="match status" value="1"/>
</dbReference>
<dbReference type="GO" id="GO:0016625">
    <property type="term" value="F:oxidoreductase activity, acting on the aldehyde or oxo group of donors, iron-sulfur protein as acceptor"/>
    <property type="evidence" value="ECO:0007669"/>
    <property type="project" value="InterPro"/>
</dbReference>
<accession>A0AA44BEN0</accession>
<evidence type="ECO:0000256" key="7">
    <source>
        <dbReference type="ARBA" id="ARBA00023014"/>
    </source>
</evidence>
<dbReference type="SUPFAM" id="SSF56228">
    <property type="entry name" value="Aldehyde ferredoxin oxidoreductase, N-terminal domain"/>
    <property type="match status" value="1"/>
</dbReference>
<dbReference type="InterPro" id="IPR013983">
    <property type="entry name" value="Ald_Fedxn_OxRdtase_N"/>
</dbReference>
<dbReference type="Pfam" id="PF02730">
    <property type="entry name" value="AFOR_N"/>
    <property type="match status" value="1"/>
</dbReference>
<organism evidence="11 12">
    <name type="scientific">Isachenkonia alkalipeptolytica</name>
    <dbReference type="NCBI Taxonomy" id="2565777"/>
    <lineage>
        <taxon>Bacteria</taxon>
        <taxon>Bacillati</taxon>
        <taxon>Bacillota</taxon>
        <taxon>Clostridia</taxon>
        <taxon>Eubacteriales</taxon>
        <taxon>Clostridiaceae</taxon>
        <taxon>Isachenkonia</taxon>
    </lineage>
</organism>
<comment type="similarity">
    <text evidence="2">Belongs to the AOR/FOR family.</text>
</comment>
<evidence type="ECO:0000259" key="10">
    <source>
        <dbReference type="SMART" id="SM00790"/>
    </source>
</evidence>
<dbReference type="InterPro" id="IPR036503">
    <property type="entry name" value="Ald_Fedxn_OxRdtase_N_sf"/>
</dbReference>
<dbReference type="InterPro" id="IPR036021">
    <property type="entry name" value="Tungsten_al_ferr_oxy-like_C"/>
</dbReference>
<evidence type="ECO:0000256" key="8">
    <source>
        <dbReference type="ARBA" id="ARBA00049934"/>
    </source>
</evidence>
<evidence type="ECO:0000256" key="5">
    <source>
        <dbReference type="ARBA" id="ARBA00023002"/>
    </source>
</evidence>
<keyword evidence="6" id="KW-0408">Iron</keyword>